<evidence type="ECO:0000313" key="3">
    <source>
        <dbReference type="EMBL" id="TDL18712.1"/>
    </source>
</evidence>
<evidence type="ECO:0000256" key="1">
    <source>
        <dbReference type="ARBA" id="ARBA00009005"/>
    </source>
</evidence>
<dbReference type="PANTHER" id="PTHR48104:SF30">
    <property type="entry name" value="METACASPASE-1"/>
    <property type="match status" value="1"/>
</dbReference>
<accession>A0A4Y7PUZ9</accession>
<reference evidence="3 4" key="1">
    <citation type="submission" date="2018-06" db="EMBL/GenBank/DDBJ databases">
        <title>A transcriptomic atlas of mushroom development highlights an independent origin of complex multicellularity.</title>
        <authorList>
            <consortium name="DOE Joint Genome Institute"/>
            <person name="Krizsan K."/>
            <person name="Almasi E."/>
            <person name="Merenyi Z."/>
            <person name="Sahu N."/>
            <person name="Viragh M."/>
            <person name="Koszo T."/>
            <person name="Mondo S."/>
            <person name="Kiss B."/>
            <person name="Balint B."/>
            <person name="Kues U."/>
            <person name="Barry K."/>
            <person name="Hegedus J.C."/>
            <person name="Henrissat B."/>
            <person name="Johnson J."/>
            <person name="Lipzen A."/>
            <person name="Ohm R."/>
            <person name="Nagy I."/>
            <person name="Pangilinan J."/>
            <person name="Yan J."/>
            <person name="Xiong Y."/>
            <person name="Grigoriev I.V."/>
            <person name="Hibbett D.S."/>
            <person name="Nagy L.G."/>
        </authorList>
    </citation>
    <scope>NUCLEOTIDE SEQUENCE [LARGE SCALE GENOMIC DNA]</scope>
    <source>
        <strain evidence="3 4">SZMC22713</strain>
    </source>
</reference>
<dbReference type="PANTHER" id="PTHR48104">
    <property type="entry name" value="METACASPASE-4"/>
    <property type="match status" value="1"/>
</dbReference>
<protein>
    <recommendedName>
        <fullName evidence="2">Peptidase C14 caspase domain-containing protein</fullName>
    </recommendedName>
</protein>
<dbReference type="EMBL" id="ML170204">
    <property type="protein sequence ID" value="TDL18712.1"/>
    <property type="molecule type" value="Genomic_DNA"/>
</dbReference>
<dbReference type="AlphaFoldDB" id="A0A4Y7PUZ9"/>
<dbReference type="InterPro" id="IPR011600">
    <property type="entry name" value="Pept_C14_caspase"/>
</dbReference>
<organism evidence="3 4">
    <name type="scientific">Rickenella mellea</name>
    <dbReference type="NCBI Taxonomy" id="50990"/>
    <lineage>
        <taxon>Eukaryota</taxon>
        <taxon>Fungi</taxon>
        <taxon>Dikarya</taxon>
        <taxon>Basidiomycota</taxon>
        <taxon>Agaricomycotina</taxon>
        <taxon>Agaricomycetes</taxon>
        <taxon>Hymenochaetales</taxon>
        <taxon>Rickenellaceae</taxon>
        <taxon>Rickenella</taxon>
    </lineage>
</organism>
<sequence>MEDLVKDARPGDHLVFAFSGHGSQTENYDGTELDGKDELIWPCDVEYDGYEDENDQPVMSNYIKDDELKEILVDSLPQGVHFTAILDACHSGTGLDLPNEFSDESVSSILSPISPSQDPQSVFAAGIPSVKAKGLGPLNMNYAMHGTAEDDIPRFCNTPDSPAFDLPSTMAVLETRSVTSWSACSDRQIVLENGKGGILVQAFAKELPTFIEANGRHPTHRELLERLSQALLKSAREARRKLLESIECPKPQLGGLRKIEVILDEEFTF</sequence>
<dbReference type="Gene3D" id="3.40.50.1460">
    <property type="match status" value="1"/>
</dbReference>
<dbReference type="GO" id="GO:0005737">
    <property type="term" value="C:cytoplasm"/>
    <property type="evidence" value="ECO:0007669"/>
    <property type="project" value="TreeGrafter"/>
</dbReference>
<name>A0A4Y7PUZ9_9AGAM</name>
<dbReference type="InterPro" id="IPR050452">
    <property type="entry name" value="Metacaspase"/>
</dbReference>
<dbReference type="OrthoDB" id="3223806at2759"/>
<gene>
    <name evidence="3" type="ORF">BD410DRAFT_792874</name>
</gene>
<dbReference type="GO" id="GO:0004197">
    <property type="term" value="F:cysteine-type endopeptidase activity"/>
    <property type="evidence" value="ECO:0007669"/>
    <property type="project" value="InterPro"/>
</dbReference>
<comment type="similarity">
    <text evidence="1">Belongs to the peptidase C14B family.</text>
</comment>
<evidence type="ECO:0000259" key="2">
    <source>
        <dbReference type="Pfam" id="PF00656"/>
    </source>
</evidence>
<keyword evidence="4" id="KW-1185">Reference proteome</keyword>
<dbReference type="Pfam" id="PF00656">
    <property type="entry name" value="Peptidase_C14"/>
    <property type="match status" value="1"/>
</dbReference>
<proteinExistence type="inferred from homology"/>
<feature type="domain" description="Peptidase C14 caspase" evidence="2">
    <location>
        <begin position="1"/>
        <end position="232"/>
    </location>
</feature>
<dbReference type="Proteomes" id="UP000294933">
    <property type="component" value="Unassembled WGS sequence"/>
</dbReference>
<evidence type="ECO:0000313" key="4">
    <source>
        <dbReference type="Proteomes" id="UP000294933"/>
    </source>
</evidence>
<dbReference type="GO" id="GO:0006508">
    <property type="term" value="P:proteolysis"/>
    <property type="evidence" value="ECO:0007669"/>
    <property type="project" value="InterPro"/>
</dbReference>
<dbReference type="VEuPathDB" id="FungiDB:BD410DRAFT_792874"/>